<dbReference type="AlphaFoldDB" id="A0A6J4RJT1"/>
<gene>
    <name evidence="2" type="ORF">AVDCRST_MAG30-409</name>
</gene>
<protein>
    <submittedName>
        <fullName evidence="2">Uncharacterized protein</fullName>
    </submittedName>
</protein>
<keyword evidence="1" id="KW-0472">Membrane</keyword>
<evidence type="ECO:0000313" key="2">
    <source>
        <dbReference type="EMBL" id="CAA9475278.1"/>
    </source>
</evidence>
<dbReference type="EMBL" id="CADCVS010000071">
    <property type="protein sequence ID" value="CAA9475278.1"/>
    <property type="molecule type" value="Genomic_DNA"/>
</dbReference>
<keyword evidence="1" id="KW-1133">Transmembrane helix</keyword>
<keyword evidence="1" id="KW-0812">Transmembrane</keyword>
<organism evidence="2">
    <name type="scientific">uncultured Solirubrobacteraceae bacterium</name>
    <dbReference type="NCBI Taxonomy" id="1162706"/>
    <lineage>
        <taxon>Bacteria</taxon>
        <taxon>Bacillati</taxon>
        <taxon>Actinomycetota</taxon>
        <taxon>Thermoleophilia</taxon>
        <taxon>Solirubrobacterales</taxon>
        <taxon>Solirubrobacteraceae</taxon>
        <taxon>environmental samples</taxon>
    </lineage>
</organism>
<name>A0A6J4RJT1_9ACTN</name>
<feature type="non-terminal residue" evidence="2">
    <location>
        <position position="1"/>
    </location>
</feature>
<accession>A0A6J4RJT1</accession>
<feature type="transmembrane region" description="Helical" evidence="1">
    <location>
        <begin position="18"/>
        <end position="34"/>
    </location>
</feature>
<sequence length="71" mass="7505">GRALETSKRVLGAGAPRAAFPGILLGLLALFFAGQHRIDRSDPKLALAPLHREDDLFFDPPLPHAPGGIAP</sequence>
<reference evidence="2" key="1">
    <citation type="submission" date="2020-02" db="EMBL/GenBank/DDBJ databases">
        <authorList>
            <person name="Meier V. D."/>
        </authorList>
    </citation>
    <scope>NUCLEOTIDE SEQUENCE</scope>
    <source>
        <strain evidence="2">AVDCRST_MAG30</strain>
    </source>
</reference>
<evidence type="ECO:0000256" key="1">
    <source>
        <dbReference type="SAM" id="Phobius"/>
    </source>
</evidence>
<proteinExistence type="predicted"/>